<protein>
    <recommendedName>
        <fullName evidence="3">Wings apart-like protein C-terminal domain-containing protein</fullName>
    </recommendedName>
</protein>
<dbReference type="AlphaFoldDB" id="A0A0G2F4P1"/>
<feature type="compositionally biased region" description="Low complexity" evidence="2">
    <location>
        <begin position="99"/>
        <end position="108"/>
    </location>
</feature>
<dbReference type="EMBL" id="LCWF01000001">
    <property type="protein sequence ID" value="KKY29214.1"/>
    <property type="molecule type" value="Genomic_DNA"/>
</dbReference>
<feature type="region of interest" description="Disordered" evidence="2">
    <location>
        <begin position="289"/>
        <end position="332"/>
    </location>
</feature>
<dbReference type="Pfam" id="PF07814">
    <property type="entry name" value="WAPL"/>
    <property type="match status" value="1"/>
</dbReference>
<comment type="similarity">
    <text evidence="1">Belongs to the WAPL family.</text>
</comment>
<dbReference type="PANTHER" id="PTHR22100:SF13">
    <property type="entry name" value="WINGS APART-LIKE PROTEIN HOMOLOG"/>
    <property type="match status" value="1"/>
</dbReference>
<gene>
    <name evidence="4" type="ORF">UCRPC4_g00004</name>
</gene>
<dbReference type="OrthoDB" id="5976022at2759"/>
<comment type="caution">
    <text evidence="4">The sequence shown here is derived from an EMBL/GenBank/DDBJ whole genome shotgun (WGS) entry which is preliminary data.</text>
</comment>
<dbReference type="InterPro" id="IPR022771">
    <property type="entry name" value="WAPL_C"/>
</dbReference>
<sequence length="858" mass="93001">MAAPRRKIVTYGKRSNKGHDFFNQWQSDEEEVSPIRTPPYKRDIDTAIAKSPSHDAAMFDVPSSDEEGDFIQSARKRRRLTPVSSDKIASDINSKAKSRSAPSAAKRPTVQDTKKYSKPEAPKTTNVEQRSAMVSKKTYARIGSKPLPRGILQSPSVSPASTSSRSASQQPLTPPKQLGSIEETIDLGLASCASIPTPEGTPNRPTRVRNLLNDKYVVDSPSQLGLARLQLASAHGSPEESSESPERNISNEIAPQTKRKLGSGRSRLIDALGPADESFQEDTILANGSFQSKDEDEDMQDPPAVVKDHKSQVQPSPAAKPAKNSSSQPLIATGPKMTYAKQRSYLSDAMIDVIPPVSAIGSSQRSQTLPPSQGDSFDMLDTDEDAGAGGIRSIHELRKAGGAVRFQENLDAIFEDIASTAKGRRIVGYIQLGNKLGDPDTRTQFTSHAMDQRFTKLVGGTDNILELSLQCVLSALLLHDGQASSRTVQNAISALLPTLTPLLLQQNAVDSLASNRIENLSKATRKDLTAFNATVLQSDIWSGLERPTLVTPQLIALRLIDVLLCRVRDSDDARLKLPLATLDLLVDLLLETDMSKEVNISAVCRTELLVSILESYTIKITTLDNATVGVLTKLAGLGSILQVLSGSSEESYRRMHHLVLRLILNITNNNVAICDALSQPQLLTAVLQTISQDFLQLSPTGGNEANQADFVILSLGIAINLAEMSQPARKLIANLRPPPSSTTDTFATTFLEQFVSLFVSTLDEEAETGAASTTVGEGQNLVAFGYITVLLSTLCVEQEARNVVKPKLPDGNLQALRTAMRDFVVHWKKVDDVSGGEFRAVVTRFEEVALRLDQAAMA</sequence>
<name>A0A0G2F4P1_PHACM</name>
<evidence type="ECO:0000313" key="5">
    <source>
        <dbReference type="Proteomes" id="UP000053317"/>
    </source>
</evidence>
<organism evidence="4 5">
    <name type="scientific">Phaeomoniella chlamydospora</name>
    <name type="common">Phaeoacremonium chlamydosporum</name>
    <dbReference type="NCBI Taxonomy" id="158046"/>
    <lineage>
        <taxon>Eukaryota</taxon>
        <taxon>Fungi</taxon>
        <taxon>Dikarya</taxon>
        <taxon>Ascomycota</taxon>
        <taxon>Pezizomycotina</taxon>
        <taxon>Eurotiomycetes</taxon>
        <taxon>Chaetothyriomycetidae</taxon>
        <taxon>Phaeomoniellales</taxon>
        <taxon>Phaeomoniellaceae</taxon>
        <taxon>Phaeomoniella</taxon>
    </lineage>
</organism>
<keyword evidence="5" id="KW-1185">Reference proteome</keyword>
<dbReference type="PANTHER" id="PTHR22100">
    <property type="entry name" value="WINGS APART-LIKE PROTEIN HOMOLOG"/>
    <property type="match status" value="1"/>
</dbReference>
<reference evidence="4 5" key="2">
    <citation type="submission" date="2015-05" db="EMBL/GenBank/DDBJ databases">
        <authorList>
            <person name="Morales-Cruz A."/>
            <person name="Amrine K.C."/>
            <person name="Cantu D."/>
        </authorList>
    </citation>
    <scope>NUCLEOTIDE SEQUENCE [LARGE SCALE GENOMIC DNA]</scope>
    <source>
        <strain evidence="4">UCRPC4</strain>
    </source>
</reference>
<feature type="compositionally biased region" description="Low complexity" evidence="2">
    <location>
        <begin position="153"/>
        <end position="171"/>
    </location>
</feature>
<dbReference type="Proteomes" id="UP000053317">
    <property type="component" value="Unassembled WGS sequence"/>
</dbReference>
<proteinExistence type="inferred from homology"/>
<feature type="region of interest" description="Disordered" evidence="2">
    <location>
        <begin position="1"/>
        <end position="181"/>
    </location>
</feature>
<dbReference type="InterPro" id="IPR011989">
    <property type="entry name" value="ARM-like"/>
</dbReference>
<evidence type="ECO:0000256" key="1">
    <source>
        <dbReference type="ARBA" id="ARBA00006854"/>
    </source>
</evidence>
<feature type="domain" description="Wings apart-like protein C-terminal" evidence="3">
    <location>
        <begin position="391"/>
        <end position="726"/>
    </location>
</feature>
<feature type="compositionally biased region" description="Low complexity" evidence="2">
    <location>
        <begin position="314"/>
        <end position="329"/>
    </location>
</feature>
<feature type="compositionally biased region" description="Basic and acidic residues" evidence="2">
    <location>
        <begin position="112"/>
        <end position="121"/>
    </location>
</feature>
<evidence type="ECO:0000256" key="2">
    <source>
        <dbReference type="SAM" id="MobiDB-lite"/>
    </source>
</evidence>
<evidence type="ECO:0000313" key="4">
    <source>
        <dbReference type="EMBL" id="KKY29214.1"/>
    </source>
</evidence>
<dbReference type="InterPro" id="IPR039874">
    <property type="entry name" value="WAPL"/>
</dbReference>
<accession>A0A0G2F4P1</accession>
<evidence type="ECO:0000259" key="3">
    <source>
        <dbReference type="Pfam" id="PF07814"/>
    </source>
</evidence>
<feature type="region of interest" description="Disordered" evidence="2">
    <location>
        <begin position="228"/>
        <end position="265"/>
    </location>
</feature>
<reference evidence="4 5" key="1">
    <citation type="submission" date="2015-05" db="EMBL/GenBank/DDBJ databases">
        <title>Distinctive expansion of gene families associated with plant cell wall degradation and secondary metabolism in the genomes of grapevine trunk pathogens.</title>
        <authorList>
            <person name="Lawrence D.P."/>
            <person name="Travadon R."/>
            <person name="Rolshausen P.E."/>
            <person name="Baumgartner K."/>
        </authorList>
    </citation>
    <scope>NUCLEOTIDE SEQUENCE [LARGE SCALE GENOMIC DNA]</scope>
    <source>
        <strain evidence="4">UCRPC4</strain>
    </source>
</reference>
<dbReference type="Gene3D" id="1.25.10.10">
    <property type="entry name" value="Leucine-rich Repeat Variant"/>
    <property type="match status" value="1"/>
</dbReference>